<dbReference type="GO" id="GO:0005737">
    <property type="term" value="C:cytoplasm"/>
    <property type="evidence" value="ECO:0000318"/>
    <property type="project" value="GO_Central"/>
</dbReference>
<dbReference type="OrthoDB" id="273089at2759"/>
<dbReference type="GO" id="GO:0008270">
    <property type="term" value="F:zinc ion binding"/>
    <property type="evidence" value="ECO:0007669"/>
    <property type="project" value="UniProtKB-KW"/>
</dbReference>
<gene>
    <name evidence="12" type="primary">AUGUSTUS-3.0.2_09907</name>
    <name evidence="12" type="ORF">TcasGA2_TC009907</name>
</gene>
<dbReference type="AlphaFoldDB" id="D6WQC4"/>
<evidence type="ECO:0000256" key="1">
    <source>
        <dbReference type="ARBA" id="ARBA00004141"/>
    </source>
</evidence>
<dbReference type="GO" id="GO:0042287">
    <property type="term" value="F:MHC protein binding"/>
    <property type="evidence" value="ECO:0000318"/>
    <property type="project" value="GO_Central"/>
</dbReference>
<evidence type="ECO:0000256" key="10">
    <source>
        <dbReference type="SAM" id="Phobius"/>
    </source>
</evidence>
<dbReference type="CDD" id="cd16495">
    <property type="entry name" value="RING_CH-C4HC3_MARCH"/>
    <property type="match status" value="1"/>
</dbReference>
<dbReference type="GO" id="GO:0005764">
    <property type="term" value="C:lysosome"/>
    <property type="evidence" value="ECO:0000318"/>
    <property type="project" value="GO_Central"/>
</dbReference>
<dbReference type="GO" id="GO:0031901">
    <property type="term" value="C:early endosome membrane"/>
    <property type="evidence" value="ECO:0000318"/>
    <property type="project" value="GO_Central"/>
</dbReference>
<evidence type="ECO:0000313" key="13">
    <source>
        <dbReference type="Proteomes" id="UP000007266"/>
    </source>
</evidence>
<protein>
    <recommendedName>
        <fullName evidence="11">RING-CH-type domain-containing protein</fullName>
    </recommendedName>
</protein>
<dbReference type="InterPro" id="IPR013083">
    <property type="entry name" value="Znf_RING/FYVE/PHD"/>
</dbReference>
<sequence length="219" mass="24802">MSVIESKKSSISVSLDSKESKAALLNCLEKNPSSVSSSNFSVCRICHANNVPGENLISPCRCKGSLAYVHLSCLETWINESFRLTCELCGYRYRSIQTRRYTVCESLKIWLLHPRNKVHMQADVVIALLLTLVTIGLATVCFIGMEYFIIEGNQAGVSKKWIKASIYMFLALVLAGYVSSMYLLFKNQFVPWYNWWKATVDVRLAQTSSNTRQNIEFVT</sequence>
<dbReference type="EMBL" id="KQ971354">
    <property type="protein sequence ID" value="EFA06952.1"/>
    <property type="molecule type" value="Genomic_DNA"/>
</dbReference>
<evidence type="ECO:0000256" key="9">
    <source>
        <dbReference type="ARBA" id="ARBA00023136"/>
    </source>
</evidence>
<dbReference type="InParanoid" id="D6WQC4"/>
<evidence type="ECO:0000256" key="3">
    <source>
        <dbReference type="ARBA" id="ARBA00022692"/>
    </source>
</evidence>
<dbReference type="GO" id="GO:0031902">
    <property type="term" value="C:late endosome membrane"/>
    <property type="evidence" value="ECO:0000318"/>
    <property type="project" value="GO_Central"/>
</dbReference>
<dbReference type="GO" id="GO:0006955">
    <property type="term" value="P:immune response"/>
    <property type="evidence" value="ECO:0000318"/>
    <property type="project" value="GO_Central"/>
</dbReference>
<organism evidence="12 13">
    <name type="scientific">Tribolium castaneum</name>
    <name type="common">Red flour beetle</name>
    <dbReference type="NCBI Taxonomy" id="7070"/>
    <lineage>
        <taxon>Eukaryota</taxon>
        <taxon>Metazoa</taxon>
        <taxon>Ecdysozoa</taxon>
        <taxon>Arthropoda</taxon>
        <taxon>Hexapoda</taxon>
        <taxon>Insecta</taxon>
        <taxon>Pterygota</taxon>
        <taxon>Neoptera</taxon>
        <taxon>Endopterygota</taxon>
        <taxon>Coleoptera</taxon>
        <taxon>Polyphaga</taxon>
        <taxon>Cucujiformia</taxon>
        <taxon>Tenebrionidae</taxon>
        <taxon>Tenebrionidae incertae sedis</taxon>
        <taxon>Tribolium</taxon>
    </lineage>
</organism>
<evidence type="ECO:0000256" key="5">
    <source>
        <dbReference type="ARBA" id="ARBA00022771"/>
    </source>
</evidence>
<keyword evidence="2" id="KW-0808">Transferase</keyword>
<dbReference type="GO" id="GO:0002495">
    <property type="term" value="P:antigen processing and presentation of peptide antigen via MHC class II"/>
    <property type="evidence" value="ECO:0000318"/>
    <property type="project" value="GO_Central"/>
</dbReference>
<dbReference type="Gene3D" id="3.30.40.10">
    <property type="entry name" value="Zinc/RING finger domain, C3HC4 (zinc finger)"/>
    <property type="match status" value="1"/>
</dbReference>
<dbReference type="InterPro" id="IPR011016">
    <property type="entry name" value="Znf_RING-CH"/>
</dbReference>
<dbReference type="PROSITE" id="PS51292">
    <property type="entry name" value="ZF_RING_CH"/>
    <property type="match status" value="1"/>
</dbReference>
<evidence type="ECO:0000256" key="6">
    <source>
        <dbReference type="ARBA" id="ARBA00022786"/>
    </source>
</evidence>
<dbReference type="KEGG" id="tca:103313675"/>
<name>D6WQC4_TRICA</name>
<reference evidence="12 13" key="1">
    <citation type="journal article" date="2008" name="Nature">
        <title>The genome of the model beetle and pest Tribolium castaneum.</title>
        <authorList>
            <consortium name="Tribolium Genome Sequencing Consortium"/>
            <person name="Richards S."/>
            <person name="Gibbs R.A."/>
            <person name="Weinstock G.M."/>
            <person name="Brown S.J."/>
            <person name="Denell R."/>
            <person name="Beeman R.W."/>
            <person name="Gibbs R."/>
            <person name="Beeman R.W."/>
            <person name="Brown S.J."/>
            <person name="Bucher G."/>
            <person name="Friedrich M."/>
            <person name="Grimmelikhuijzen C.J."/>
            <person name="Klingler M."/>
            <person name="Lorenzen M."/>
            <person name="Richards S."/>
            <person name="Roth S."/>
            <person name="Schroder R."/>
            <person name="Tautz D."/>
            <person name="Zdobnov E.M."/>
            <person name="Muzny D."/>
            <person name="Gibbs R.A."/>
            <person name="Weinstock G.M."/>
            <person name="Attaway T."/>
            <person name="Bell S."/>
            <person name="Buhay C.J."/>
            <person name="Chandrabose M.N."/>
            <person name="Chavez D."/>
            <person name="Clerk-Blankenburg K.P."/>
            <person name="Cree A."/>
            <person name="Dao M."/>
            <person name="Davis C."/>
            <person name="Chacko J."/>
            <person name="Dinh H."/>
            <person name="Dugan-Rocha S."/>
            <person name="Fowler G."/>
            <person name="Garner T.T."/>
            <person name="Garnes J."/>
            <person name="Gnirke A."/>
            <person name="Hawes A."/>
            <person name="Hernandez J."/>
            <person name="Hines S."/>
            <person name="Holder M."/>
            <person name="Hume J."/>
            <person name="Jhangiani S.N."/>
            <person name="Joshi V."/>
            <person name="Khan Z.M."/>
            <person name="Jackson L."/>
            <person name="Kovar C."/>
            <person name="Kowis A."/>
            <person name="Lee S."/>
            <person name="Lewis L.R."/>
            <person name="Margolis J."/>
            <person name="Morgan M."/>
            <person name="Nazareth L.V."/>
            <person name="Nguyen N."/>
            <person name="Okwuonu G."/>
            <person name="Parker D."/>
            <person name="Richards S."/>
            <person name="Ruiz S.J."/>
            <person name="Santibanez J."/>
            <person name="Savard J."/>
            <person name="Scherer S.E."/>
            <person name="Schneider B."/>
            <person name="Sodergren E."/>
            <person name="Tautz D."/>
            <person name="Vattahil S."/>
            <person name="Villasana D."/>
            <person name="White C.S."/>
            <person name="Wright R."/>
            <person name="Park Y."/>
            <person name="Beeman R.W."/>
            <person name="Lord J."/>
            <person name="Oppert B."/>
            <person name="Lorenzen M."/>
            <person name="Brown S."/>
            <person name="Wang L."/>
            <person name="Savard J."/>
            <person name="Tautz D."/>
            <person name="Richards S."/>
            <person name="Weinstock G."/>
            <person name="Gibbs R.A."/>
            <person name="Liu Y."/>
            <person name="Worley K."/>
            <person name="Weinstock G."/>
            <person name="Elsik C.G."/>
            <person name="Reese J.T."/>
            <person name="Elhaik E."/>
            <person name="Landan G."/>
            <person name="Graur D."/>
            <person name="Arensburger P."/>
            <person name="Atkinson P."/>
            <person name="Beeman R.W."/>
            <person name="Beidler J."/>
            <person name="Brown S.J."/>
            <person name="Demuth J.P."/>
            <person name="Drury D.W."/>
            <person name="Du Y.Z."/>
            <person name="Fujiwara H."/>
            <person name="Lorenzen M."/>
            <person name="Maselli V."/>
            <person name="Osanai M."/>
            <person name="Park Y."/>
            <person name="Robertson H.M."/>
            <person name="Tu Z."/>
            <person name="Wang J.J."/>
            <person name="Wang S."/>
            <person name="Richards S."/>
            <person name="Song H."/>
            <person name="Zhang L."/>
            <person name="Sodergren E."/>
            <person name="Werner D."/>
            <person name="Stanke M."/>
            <person name="Morgenstern B."/>
            <person name="Solovyev V."/>
            <person name="Kosarev P."/>
            <person name="Brown G."/>
            <person name="Chen H.C."/>
            <person name="Ermolaeva O."/>
            <person name="Hlavina W."/>
            <person name="Kapustin Y."/>
            <person name="Kiryutin B."/>
            <person name="Kitts P."/>
            <person name="Maglott D."/>
            <person name="Pruitt K."/>
            <person name="Sapojnikov V."/>
            <person name="Souvorov A."/>
            <person name="Mackey A.J."/>
            <person name="Waterhouse R.M."/>
            <person name="Wyder S."/>
            <person name="Zdobnov E.M."/>
            <person name="Zdobnov E.M."/>
            <person name="Wyder S."/>
            <person name="Kriventseva E.V."/>
            <person name="Kadowaki T."/>
            <person name="Bork P."/>
            <person name="Aranda M."/>
            <person name="Bao R."/>
            <person name="Beermann A."/>
            <person name="Berns N."/>
            <person name="Bolognesi R."/>
            <person name="Bonneton F."/>
            <person name="Bopp D."/>
            <person name="Brown S.J."/>
            <person name="Bucher G."/>
            <person name="Butts T."/>
            <person name="Chaumot A."/>
            <person name="Denell R.E."/>
            <person name="Ferrier D.E."/>
            <person name="Friedrich M."/>
            <person name="Gordon C.M."/>
            <person name="Jindra M."/>
            <person name="Klingler M."/>
            <person name="Lan Q."/>
            <person name="Lattorff H.M."/>
            <person name="Laudet V."/>
            <person name="von Levetsow C."/>
            <person name="Liu Z."/>
            <person name="Lutz R."/>
            <person name="Lynch J.A."/>
            <person name="da Fonseca R.N."/>
            <person name="Posnien N."/>
            <person name="Reuter R."/>
            <person name="Roth S."/>
            <person name="Savard J."/>
            <person name="Schinko J.B."/>
            <person name="Schmitt C."/>
            <person name="Schoppmeier M."/>
            <person name="Schroder R."/>
            <person name="Shippy T.D."/>
            <person name="Simonnet F."/>
            <person name="Marques-Souza H."/>
            <person name="Tautz D."/>
            <person name="Tomoyasu Y."/>
            <person name="Trauner J."/>
            <person name="Van der Zee M."/>
            <person name="Vervoort M."/>
            <person name="Wittkopp N."/>
            <person name="Wimmer E.A."/>
            <person name="Yang X."/>
            <person name="Jones A.K."/>
            <person name="Sattelle D.B."/>
            <person name="Ebert P.R."/>
            <person name="Nelson D."/>
            <person name="Scott J.G."/>
            <person name="Beeman R.W."/>
            <person name="Muthukrishnan S."/>
            <person name="Kramer K.J."/>
            <person name="Arakane Y."/>
            <person name="Beeman R.W."/>
            <person name="Zhu Q."/>
            <person name="Hogenkamp D."/>
            <person name="Dixit R."/>
            <person name="Oppert B."/>
            <person name="Jiang H."/>
            <person name="Zou Z."/>
            <person name="Marshall J."/>
            <person name="Elpidina E."/>
            <person name="Vinokurov K."/>
            <person name="Oppert C."/>
            <person name="Zou Z."/>
            <person name="Evans J."/>
            <person name="Lu Z."/>
            <person name="Zhao P."/>
            <person name="Sumathipala N."/>
            <person name="Altincicek B."/>
            <person name="Vilcinskas A."/>
            <person name="Williams M."/>
            <person name="Hultmark D."/>
            <person name="Hetru C."/>
            <person name="Jiang H."/>
            <person name="Grimmelikhuijzen C.J."/>
            <person name="Hauser F."/>
            <person name="Cazzamali G."/>
            <person name="Williamson M."/>
            <person name="Park Y."/>
            <person name="Li B."/>
            <person name="Tanaka Y."/>
            <person name="Predel R."/>
            <person name="Neupert S."/>
            <person name="Schachtner J."/>
            <person name="Verleyen P."/>
            <person name="Raible F."/>
            <person name="Bork P."/>
            <person name="Friedrich M."/>
            <person name="Walden K.K."/>
            <person name="Robertson H.M."/>
            <person name="Angeli S."/>
            <person name="Foret S."/>
            <person name="Bucher G."/>
            <person name="Schuetz S."/>
            <person name="Maleszka R."/>
            <person name="Wimmer E.A."/>
            <person name="Beeman R.W."/>
            <person name="Lorenzen M."/>
            <person name="Tomoyasu Y."/>
            <person name="Miller S.C."/>
            <person name="Grossmann D."/>
            <person name="Bucher G."/>
        </authorList>
    </citation>
    <scope>NUCLEOTIDE SEQUENCE [LARGE SCALE GENOMIC DNA]</scope>
    <source>
        <strain evidence="12 13">Georgia GA2</strain>
    </source>
</reference>
<keyword evidence="7" id="KW-0862">Zinc</keyword>
<dbReference type="PhylomeDB" id="D6WQC4"/>
<keyword evidence="4" id="KW-0479">Metal-binding</keyword>
<keyword evidence="9 10" id="KW-0472">Membrane</keyword>
<evidence type="ECO:0000256" key="4">
    <source>
        <dbReference type="ARBA" id="ARBA00022723"/>
    </source>
</evidence>
<dbReference type="PANTHER" id="PTHR46065:SF3">
    <property type="entry name" value="FI20425P1"/>
    <property type="match status" value="1"/>
</dbReference>
<dbReference type="HOGENOM" id="CLU_1263032_0_0_1"/>
<keyword evidence="3 10" id="KW-0812">Transmembrane</keyword>
<feature type="domain" description="RING-CH-type" evidence="11">
    <location>
        <begin position="35"/>
        <end position="96"/>
    </location>
</feature>
<dbReference type="PANTHER" id="PTHR46065">
    <property type="entry name" value="E3 UBIQUITIN-PROTEIN LIGASE MARCH 2/3 FAMILY MEMBER"/>
    <property type="match status" value="1"/>
</dbReference>
<dbReference type="Pfam" id="PF12906">
    <property type="entry name" value="RINGv"/>
    <property type="match status" value="1"/>
</dbReference>
<evidence type="ECO:0000256" key="7">
    <source>
        <dbReference type="ARBA" id="ARBA00022833"/>
    </source>
</evidence>
<evidence type="ECO:0000259" key="11">
    <source>
        <dbReference type="PROSITE" id="PS51292"/>
    </source>
</evidence>
<keyword evidence="6" id="KW-0833">Ubl conjugation pathway</keyword>
<evidence type="ECO:0000256" key="2">
    <source>
        <dbReference type="ARBA" id="ARBA00022679"/>
    </source>
</evidence>
<evidence type="ECO:0000313" key="12">
    <source>
        <dbReference type="EMBL" id="EFA06952.1"/>
    </source>
</evidence>
<accession>D6WQC4</accession>
<proteinExistence type="predicted"/>
<keyword evidence="8 10" id="KW-1133">Transmembrane helix</keyword>
<dbReference type="SUPFAM" id="SSF57850">
    <property type="entry name" value="RING/U-box"/>
    <property type="match status" value="1"/>
</dbReference>
<dbReference type="SMART" id="SM00744">
    <property type="entry name" value="RINGv"/>
    <property type="match status" value="1"/>
</dbReference>
<dbReference type="GO" id="GO:0000209">
    <property type="term" value="P:protein polyubiquitination"/>
    <property type="evidence" value="ECO:0000318"/>
    <property type="project" value="GO_Central"/>
</dbReference>
<keyword evidence="5" id="KW-0863">Zinc-finger</keyword>
<dbReference type="STRING" id="7070.D6WQC4"/>
<feature type="transmembrane region" description="Helical" evidence="10">
    <location>
        <begin position="124"/>
        <end position="145"/>
    </location>
</feature>
<reference evidence="12 13" key="2">
    <citation type="journal article" date="2010" name="Nucleic Acids Res.">
        <title>BeetleBase in 2010: revisions to provide comprehensive genomic information for Tribolium castaneum.</title>
        <authorList>
            <person name="Kim H.S."/>
            <person name="Murphy T."/>
            <person name="Xia J."/>
            <person name="Caragea D."/>
            <person name="Park Y."/>
            <person name="Beeman R.W."/>
            <person name="Lorenzen M.D."/>
            <person name="Butcher S."/>
            <person name="Manak J.R."/>
            <person name="Brown S.J."/>
        </authorList>
    </citation>
    <scope>GENOME REANNOTATION</scope>
    <source>
        <strain evidence="12 13">Georgia GA2</strain>
    </source>
</reference>
<evidence type="ECO:0000256" key="8">
    <source>
        <dbReference type="ARBA" id="ARBA00022989"/>
    </source>
</evidence>
<dbReference type="Proteomes" id="UP000007266">
    <property type="component" value="Linkage group 7"/>
</dbReference>
<dbReference type="eggNOG" id="KOG1609">
    <property type="taxonomic scope" value="Eukaryota"/>
</dbReference>
<dbReference type="GO" id="GO:0061630">
    <property type="term" value="F:ubiquitin protein ligase activity"/>
    <property type="evidence" value="ECO:0000318"/>
    <property type="project" value="GO_Central"/>
</dbReference>
<feature type="transmembrane region" description="Helical" evidence="10">
    <location>
        <begin position="165"/>
        <end position="185"/>
    </location>
</feature>
<keyword evidence="13" id="KW-1185">Reference proteome</keyword>
<comment type="subcellular location">
    <subcellularLocation>
        <location evidence="1">Membrane</location>
        <topology evidence="1">Multi-pass membrane protein</topology>
    </subcellularLocation>
</comment>